<feature type="region of interest" description="Disordered" evidence="1">
    <location>
        <begin position="254"/>
        <end position="328"/>
    </location>
</feature>
<gene>
    <name evidence="2" type="ORF">HYH03_014763</name>
</gene>
<dbReference type="OrthoDB" id="537851at2759"/>
<feature type="compositionally biased region" description="Low complexity" evidence="1">
    <location>
        <begin position="303"/>
        <end position="320"/>
    </location>
</feature>
<evidence type="ECO:0000313" key="2">
    <source>
        <dbReference type="EMBL" id="KAG2486594.1"/>
    </source>
</evidence>
<feature type="compositionally biased region" description="Acidic residues" evidence="1">
    <location>
        <begin position="256"/>
        <end position="265"/>
    </location>
</feature>
<dbReference type="Proteomes" id="UP000612055">
    <property type="component" value="Unassembled WGS sequence"/>
</dbReference>
<sequence length="328" mass="35462">MNLTRRALSRYGEAFQVGRWHSALRELSSARNGAGAVAEEALVADVSPSRRRSRRLEAPSRDTWFGLYQREPGKVAYLFEHDAPITQQVFTSNVAPALERHWGRPARLSYIASREGETFFRADHVAPPWYSYRVRLTGVRVGQPYGPYEADDLVSPNRVELPLQGRARNNVRDAQVRDAQAVMDLMADPRPERLAASLRSLVRVAHEDRWHGGPALVHRLMGERWGPRALAEAGLSPAAVARACAAHSARMAALEAGEEGAEEAGEEGREAGKAEGKEEEGTRAKGALERRSHRGGRGRRAGRAGAAGRVPAEAEAAAAGSAGGSGAG</sequence>
<keyword evidence="3" id="KW-1185">Reference proteome</keyword>
<organism evidence="2 3">
    <name type="scientific">Edaphochlamys debaryana</name>
    <dbReference type="NCBI Taxonomy" id="47281"/>
    <lineage>
        <taxon>Eukaryota</taxon>
        <taxon>Viridiplantae</taxon>
        <taxon>Chlorophyta</taxon>
        <taxon>core chlorophytes</taxon>
        <taxon>Chlorophyceae</taxon>
        <taxon>CS clade</taxon>
        <taxon>Chlamydomonadales</taxon>
        <taxon>Chlamydomonadales incertae sedis</taxon>
        <taxon>Edaphochlamys</taxon>
    </lineage>
</organism>
<name>A0A836BT86_9CHLO</name>
<comment type="caution">
    <text evidence="2">The sequence shown here is derived from an EMBL/GenBank/DDBJ whole genome shotgun (WGS) entry which is preliminary data.</text>
</comment>
<reference evidence="2" key="1">
    <citation type="journal article" date="2020" name="bioRxiv">
        <title>Comparative genomics of Chlamydomonas.</title>
        <authorList>
            <person name="Craig R.J."/>
            <person name="Hasan A.R."/>
            <person name="Ness R.W."/>
            <person name="Keightley P.D."/>
        </authorList>
    </citation>
    <scope>NUCLEOTIDE SEQUENCE</scope>
    <source>
        <strain evidence="2">CCAP 11/70</strain>
    </source>
</reference>
<evidence type="ECO:0000313" key="3">
    <source>
        <dbReference type="Proteomes" id="UP000612055"/>
    </source>
</evidence>
<feature type="compositionally biased region" description="Basic and acidic residues" evidence="1">
    <location>
        <begin position="266"/>
        <end position="290"/>
    </location>
</feature>
<protein>
    <submittedName>
        <fullName evidence="2">Uncharacterized protein</fullName>
    </submittedName>
</protein>
<proteinExistence type="predicted"/>
<accession>A0A836BT86</accession>
<dbReference type="AlphaFoldDB" id="A0A836BT86"/>
<dbReference type="EMBL" id="JAEHOE010000110">
    <property type="protein sequence ID" value="KAG2486594.1"/>
    <property type="molecule type" value="Genomic_DNA"/>
</dbReference>
<feature type="compositionally biased region" description="Basic residues" evidence="1">
    <location>
        <begin position="291"/>
        <end position="302"/>
    </location>
</feature>
<evidence type="ECO:0000256" key="1">
    <source>
        <dbReference type="SAM" id="MobiDB-lite"/>
    </source>
</evidence>